<evidence type="ECO:0000313" key="2">
    <source>
        <dbReference type="EMBL" id="RVU29015.1"/>
    </source>
</evidence>
<dbReference type="EMBL" id="RZYA01000001">
    <property type="protein sequence ID" value="RVU29015.1"/>
    <property type="molecule type" value="Genomic_DNA"/>
</dbReference>
<dbReference type="PANTHER" id="PTHR24094">
    <property type="entry name" value="SECRETED PROTEIN"/>
    <property type="match status" value="1"/>
</dbReference>
<dbReference type="AlphaFoldDB" id="A0A3S2VLP4"/>
<dbReference type="PANTHER" id="PTHR24094:SF15">
    <property type="entry name" value="AMP-DEPENDENT SYNTHETASE_LIGASE DOMAIN-CONTAINING PROTEIN-RELATED"/>
    <property type="match status" value="1"/>
</dbReference>
<keyword evidence="2" id="KW-0540">Nuclease</keyword>
<dbReference type="InterPro" id="IPR011089">
    <property type="entry name" value="GmrSD_C"/>
</dbReference>
<sequence>MSAVCGTSCATDSVRRSRPVSCSSRSLVRALSRTITLLAAIAALTIPTANAQAAPGPFGNPGDILTMPLQNALKALPVQAEDRTGYQRTSFKHWTDADKDGCNTRAEVLKAEAFSTPEQGPKCKLSGGEWYSAYDNQYLDAPGKLDVDHRVPLAEAWDSGAGEWTAKEREAYANDLGDDRSLIAVSAKTNRSKADQDPSTWMPPFAGDRCEYITDWIAVKVRWQLTIDPSEESALSENAATCPNAPVKVTLAR</sequence>
<accession>A0A3S2VLP4</accession>
<feature type="domain" description="GmrSD restriction endonucleases C-terminal" evidence="1">
    <location>
        <begin position="130"/>
        <end position="235"/>
    </location>
</feature>
<protein>
    <submittedName>
        <fullName evidence="2">HNH endonuclease</fullName>
    </submittedName>
</protein>
<name>A0A3S2VLP4_9ACTN</name>
<evidence type="ECO:0000259" key="1">
    <source>
        <dbReference type="Pfam" id="PF07510"/>
    </source>
</evidence>
<dbReference type="Proteomes" id="UP000283128">
    <property type="component" value="Unassembled WGS sequence"/>
</dbReference>
<dbReference type="GO" id="GO:0004519">
    <property type="term" value="F:endonuclease activity"/>
    <property type="evidence" value="ECO:0007669"/>
    <property type="project" value="UniProtKB-KW"/>
</dbReference>
<reference evidence="2 3" key="1">
    <citation type="submission" date="2019-01" db="EMBL/GenBank/DDBJ databases">
        <title>Genome sequences of Streptomyces and Rhizobium isolates collected from root and soil.</title>
        <authorList>
            <person name="Chhettri S."/>
            <person name="Sevigny J.L."/>
            <person name="Sen A."/>
            <person name="Ennis N."/>
            <person name="Tisa L."/>
        </authorList>
    </citation>
    <scope>NUCLEOTIDE SEQUENCE [LARGE SCALE GENOMIC DNA]</scope>
    <source>
        <strain evidence="2 3">San01</strain>
    </source>
</reference>
<gene>
    <name evidence="2" type="ORF">EOT10_04040</name>
</gene>
<keyword evidence="3" id="KW-1185">Reference proteome</keyword>
<dbReference type="Pfam" id="PF07510">
    <property type="entry name" value="GmrSD_C"/>
    <property type="match status" value="1"/>
</dbReference>
<dbReference type="OrthoDB" id="5196645at2"/>
<comment type="caution">
    <text evidence="2">The sequence shown here is derived from an EMBL/GenBank/DDBJ whole genome shotgun (WGS) entry which is preliminary data.</text>
</comment>
<proteinExistence type="predicted"/>
<evidence type="ECO:0000313" key="3">
    <source>
        <dbReference type="Proteomes" id="UP000283128"/>
    </source>
</evidence>
<organism evidence="2 3">
    <name type="scientific">Streptomyces antnestii</name>
    <dbReference type="NCBI Taxonomy" id="2494256"/>
    <lineage>
        <taxon>Bacteria</taxon>
        <taxon>Bacillati</taxon>
        <taxon>Actinomycetota</taxon>
        <taxon>Actinomycetes</taxon>
        <taxon>Kitasatosporales</taxon>
        <taxon>Streptomycetaceae</taxon>
        <taxon>Streptomyces</taxon>
    </lineage>
</organism>
<keyword evidence="2" id="KW-0255">Endonuclease</keyword>
<keyword evidence="2" id="KW-0378">Hydrolase</keyword>